<feature type="region of interest" description="Disordered" evidence="8">
    <location>
        <begin position="579"/>
        <end position="638"/>
    </location>
</feature>
<keyword evidence="5 7" id="KW-0694">RNA-binding</keyword>
<feature type="compositionally biased region" description="Basic and acidic residues" evidence="8">
    <location>
        <begin position="581"/>
        <end position="626"/>
    </location>
</feature>
<evidence type="ECO:0000256" key="3">
    <source>
        <dbReference type="ARBA" id="ARBA00022806"/>
    </source>
</evidence>
<comment type="domain">
    <text evidence="7">The Q motif is unique to and characteristic of the DEAD box family of RNA helicases and controls ATP binding and hydrolysis.</text>
</comment>
<dbReference type="PANTHER" id="PTHR24031">
    <property type="entry name" value="RNA HELICASE"/>
    <property type="match status" value="1"/>
</dbReference>
<dbReference type="InterPro" id="IPR001650">
    <property type="entry name" value="Helicase_C-like"/>
</dbReference>
<dbReference type="Proteomes" id="UP000319257">
    <property type="component" value="Unassembled WGS sequence"/>
</dbReference>
<dbReference type="GO" id="GO:0003724">
    <property type="term" value="F:RNA helicase activity"/>
    <property type="evidence" value="ECO:0007669"/>
    <property type="project" value="UniProtKB-EC"/>
</dbReference>
<evidence type="ECO:0000256" key="7">
    <source>
        <dbReference type="RuleBase" id="RU365068"/>
    </source>
</evidence>
<keyword evidence="12" id="KW-1185">Reference proteome</keyword>
<evidence type="ECO:0000256" key="8">
    <source>
        <dbReference type="SAM" id="MobiDB-lite"/>
    </source>
</evidence>
<keyword evidence="4 6" id="KW-0067">ATP-binding</keyword>
<comment type="caution">
    <text evidence="11">The sequence shown here is derived from an EMBL/GenBank/DDBJ whole genome shotgun (WGS) entry which is preliminary data.</text>
</comment>
<reference evidence="11 12" key="1">
    <citation type="submission" date="2019-06" db="EMBL/GenBank/DDBJ databases">
        <title>Draft genome sequence of the filamentous fungus Phialemoniopsis curvata isolated from diesel fuel.</title>
        <authorList>
            <person name="Varaljay V.A."/>
            <person name="Lyon W.J."/>
            <person name="Crouch A.L."/>
            <person name="Drake C.E."/>
            <person name="Hollomon J.M."/>
            <person name="Nadeau L.J."/>
            <person name="Nunn H.S."/>
            <person name="Stevenson B.S."/>
            <person name="Bojanowski C.L."/>
            <person name="Crookes-Goodson W.J."/>
        </authorList>
    </citation>
    <scope>NUCLEOTIDE SEQUENCE [LARGE SCALE GENOMIC DNA]</scope>
    <source>
        <strain evidence="11 12">D216</strain>
    </source>
</reference>
<evidence type="ECO:0000256" key="1">
    <source>
        <dbReference type="ARBA" id="ARBA00022741"/>
    </source>
</evidence>
<dbReference type="PROSITE" id="PS00039">
    <property type="entry name" value="DEAD_ATP_HELICASE"/>
    <property type="match status" value="1"/>
</dbReference>
<keyword evidence="1 6" id="KW-0547">Nucleotide-binding</keyword>
<comment type="function">
    <text evidence="7">RNA helicase.</text>
</comment>
<dbReference type="InParanoid" id="A0A507AUU3"/>
<dbReference type="CDD" id="cd18787">
    <property type="entry name" value="SF2_C_DEAD"/>
    <property type="match status" value="1"/>
</dbReference>
<dbReference type="InterPro" id="IPR014001">
    <property type="entry name" value="Helicase_ATP-bd"/>
</dbReference>
<accession>A0A507AUU3</accession>
<proteinExistence type="inferred from homology"/>
<dbReference type="GeneID" id="41975983"/>
<dbReference type="GO" id="GO:0005524">
    <property type="term" value="F:ATP binding"/>
    <property type="evidence" value="ECO:0007669"/>
    <property type="project" value="UniProtKB-UniRule"/>
</dbReference>
<sequence length="638" mass="71005">MFKASALRQVRLCRIAGPNAGSALAAFRTTLRSTQTSSALNPTAPISYNGIGRTLRQYSHAAAETTSPAAHSQEPPRKLSKFSELGDLGVHDHVVSAITRGMKYEDMTDVQSATIHAALAGKDLVAQAKTGTGKTLAFLVPLVQKIIVDDEKLAHPRQGRARSDDIRAIIVSPTRELAEQIGQEARRLCRGTGVIVQTAVGGTLKASMLRKTRTEGCHLLVATPGRLYDLLNDPTSGIDAPNLTALVLDEADRMLDVGFDEELRNIVRLLPDRNETPRQTMLFSATIPKDVVQLARTYVDANNFEFVQTIKADDVPTHEKVPQFIVPVKGFENVFPTLLELINKELAAAKESHDGQPFKAIVFLPTAAMVRLAAGIFGRIQRSDRRKYPPALEIHSRLTQKARTQAADDFRISRSAILFSTDVTARGMDFPNVTHVIQCFNPSDREHYIHRIGRTGRAGKSGQAWLIVPELEVDEARKLLPGLPIQRATGFDSANYHLARQDAVNQPETFEPVFSVTQRLPDFLLEDAYIGAFGRIGQVRAQGLVDALNDWVRYGWGWEQPPAIPRKLASQRHLSRVRGIRIQDDEHRPPRRDAQFNSRDNRDNRISRGSRSDDPFNAVEEKFQDRRPRRSQRPSASF</sequence>
<organism evidence="11 12">
    <name type="scientific">Thyridium curvatum</name>
    <dbReference type="NCBI Taxonomy" id="1093900"/>
    <lineage>
        <taxon>Eukaryota</taxon>
        <taxon>Fungi</taxon>
        <taxon>Dikarya</taxon>
        <taxon>Ascomycota</taxon>
        <taxon>Pezizomycotina</taxon>
        <taxon>Sordariomycetes</taxon>
        <taxon>Sordariomycetidae</taxon>
        <taxon>Thyridiales</taxon>
        <taxon>Thyridiaceae</taxon>
        <taxon>Thyridium</taxon>
    </lineage>
</organism>
<feature type="domain" description="Helicase ATP-binding" evidence="9">
    <location>
        <begin position="115"/>
        <end position="305"/>
    </location>
</feature>
<evidence type="ECO:0000256" key="6">
    <source>
        <dbReference type="RuleBase" id="RU000492"/>
    </source>
</evidence>
<evidence type="ECO:0000256" key="5">
    <source>
        <dbReference type="ARBA" id="ARBA00022884"/>
    </source>
</evidence>
<dbReference type="SMART" id="SM00487">
    <property type="entry name" value="DEXDc"/>
    <property type="match status" value="1"/>
</dbReference>
<dbReference type="Pfam" id="PF00271">
    <property type="entry name" value="Helicase_C"/>
    <property type="match status" value="1"/>
</dbReference>
<evidence type="ECO:0000259" key="10">
    <source>
        <dbReference type="PROSITE" id="PS51194"/>
    </source>
</evidence>
<evidence type="ECO:0000256" key="4">
    <source>
        <dbReference type="ARBA" id="ARBA00022840"/>
    </source>
</evidence>
<protein>
    <recommendedName>
        <fullName evidence="7">ATP-dependent RNA helicase</fullName>
        <ecNumber evidence="7">3.6.4.13</ecNumber>
    </recommendedName>
</protein>
<dbReference type="InterPro" id="IPR027417">
    <property type="entry name" value="P-loop_NTPase"/>
</dbReference>
<dbReference type="EC" id="3.6.4.13" evidence="7"/>
<dbReference type="PROSITE" id="PS51192">
    <property type="entry name" value="HELICASE_ATP_BIND_1"/>
    <property type="match status" value="1"/>
</dbReference>
<comment type="similarity">
    <text evidence="6">Belongs to the DEAD box helicase family.</text>
</comment>
<dbReference type="RefSeq" id="XP_030992197.1">
    <property type="nucleotide sequence ID" value="XM_031143401.1"/>
</dbReference>
<evidence type="ECO:0000313" key="12">
    <source>
        <dbReference type="Proteomes" id="UP000319257"/>
    </source>
</evidence>
<evidence type="ECO:0000313" key="11">
    <source>
        <dbReference type="EMBL" id="TPX10486.1"/>
    </source>
</evidence>
<dbReference type="AlphaFoldDB" id="A0A507AUU3"/>
<dbReference type="Pfam" id="PF00270">
    <property type="entry name" value="DEAD"/>
    <property type="match status" value="1"/>
</dbReference>
<dbReference type="STRING" id="1093900.A0A507AUU3"/>
<dbReference type="EMBL" id="SKBQ01000057">
    <property type="protein sequence ID" value="TPX10486.1"/>
    <property type="molecule type" value="Genomic_DNA"/>
</dbReference>
<keyword evidence="2 6" id="KW-0378">Hydrolase</keyword>
<name>A0A507AUU3_9PEZI</name>
<dbReference type="InterPro" id="IPR000629">
    <property type="entry name" value="RNA-helicase_DEAD-box_CS"/>
</dbReference>
<keyword evidence="3 6" id="KW-0347">Helicase</keyword>
<evidence type="ECO:0000259" key="9">
    <source>
        <dbReference type="PROSITE" id="PS51192"/>
    </source>
</evidence>
<feature type="region of interest" description="Disordered" evidence="8">
    <location>
        <begin position="59"/>
        <end position="78"/>
    </location>
</feature>
<dbReference type="GO" id="GO:0016787">
    <property type="term" value="F:hydrolase activity"/>
    <property type="evidence" value="ECO:0007669"/>
    <property type="project" value="UniProtKB-KW"/>
</dbReference>
<comment type="catalytic activity">
    <reaction evidence="7">
        <text>ATP + H2O = ADP + phosphate + H(+)</text>
        <dbReference type="Rhea" id="RHEA:13065"/>
        <dbReference type="ChEBI" id="CHEBI:15377"/>
        <dbReference type="ChEBI" id="CHEBI:15378"/>
        <dbReference type="ChEBI" id="CHEBI:30616"/>
        <dbReference type="ChEBI" id="CHEBI:43474"/>
        <dbReference type="ChEBI" id="CHEBI:456216"/>
        <dbReference type="EC" id="3.6.4.13"/>
    </reaction>
</comment>
<dbReference type="OrthoDB" id="193716at2759"/>
<dbReference type="GO" id="GO:0003723">
    <property type="term" value="F:RNA binding"/>
    <property type="evidence" value="ECO:0007669"/>
    <property type="project" value="UniProtKB-UniRule"/>
</dbReference>
<dbReference type="PROSITE" id="PS51194">
    <property type="entry name" value="HELICASE_CTER"/>
    <property type="match status" value="1"/>
</dbReference>
<dbReference type="InterPro" id="IPR011545">
    <property type="entry name" value="DEAD/DEAH_box_helicase_dom"/>
</dbReference>
<feature type="domain" description="Helicase C-terminal" evidence="10">
    <location>
        <begin position="341"/>
        <end position="502"/>
    </location>
</feature>
<dbReference type="Gene3D" id="3.40.50.300">
    <property type="entry name" value="P-loop containing nucleotide triphosphate hydrolases"/>
    <property type="match status" value="2"/>
</dbReference>
<evidence type="ECO:0000256" key="2">
    <source>
        <dbReference type="ARBA" id="ARBA00022801"/>
    </source>
</evidence>
<dbReference type="SMART" id="SM00490">
    <property type="entry name" value="HELICc"/>
    <property type="match status" value="1"/>
</dbReference>
<gene>
    <name evidence="11" type="ORF">E0L32_008536</name>
</gene>
<dbReference type="SUPFAM" id="SSF52540">
    <property type="entry name" value="P-loop containing nucleoside triphosphate hydrolases"/>
    <property type="match status" value="2"/>
</dbReference>